<accession>A0A545AZ45</accession>
<keyword evidence="1" id="KW-0732">Signal</keyword>
<dbReference type="EMBL" id="VIRS01000002">
    <property type="protein sequence ID" value="TQS46574.1"/>
    <property type="molecule type" value="Genomic_DNA"/>
</dbReference>
<dbReference type="RefSeq" id="WP_142703093.1">
    <property type="nucleotide sequence ID" value="NZ_VIRS01000002.1"/>
</dbReference>
<evidence type="ECO:0000256" key="1">
    <source>
        <dbReference type="SAM" id="SignalP"/>
    </source>
</evidence>
<gene>
    <name evidence="2" type="ORF">FL583_04115</name>
</gene>
<feature type="signal peptide" evidence="1">
    <location>
        <begin position="1"/>
        <end position="31"/>
    </location>
</feature>
<dbReference type="OrthoDB" id="5197072at2"/>
<evidence type="ECO:0000313" key="3">
    <source>
        <dbReference type="Proteomes" id="UP000317982"/>
    </source>
</evidence>
<name>A0A545AZ45_9ACTN</name>
<evidence type="ECO:0000313" key="2">
    <source>
        <dbReference type="EMBL" id="TQS46574.1"/>
    </source>
</evidence>
<proteinExistence type="predicted"/>
<comment type="caution">
    <text evidence="2">The sequence shown here is derived from an EMBL/GenBank/DDBJ whole genome shotgun (WGS) entry which is preliminary data.</text>
</comment>
<protein>
    <submittedName>
        <fullName evidence="2">Uncharacterized protein</fullName>
    </submittedName>
</protein>
<keyword evidence="3" id="KW-1185">Reference proteome</keyword>
<reference evidence="2 3" key="1">
    <citation type="submission" date="2019-07" db="EMBL/GenBank/DDBJ databases">
        <title>Cryptosporangium phraense sp. nov., isolated from plant litter.</title>
        <authorList>
            <person name="Suriyachadkun C."/>
        </authorList>
    </citation>
    <scope>NUCLEOTIDE SEQUENCE [LARGE SCALE GENOMIC DNA]</scope>
    <source>
        <strain evidence="2 3">A-T 5661</strain>
    </source>
</reference>
<organism evidence="2 3">
    <name type="scientific">Cryptosporangium phraense</name>
    <dbReference type="NCBI Taxonomy" id="2593070"/>
    <lineage>
        <taxon>Bacteria</taxon>
        <taxon>Bacillati</taxon>
        <taxon>Actinomycetota</taxon>
        <taxon>Actinomycetes</taxon>
        <taxon>Cryptosporangiales</taxon>
        <taxon>Cryptosporangiaceae</taxon>
        <taxon>Cryptosporangium</taxon>
    </lineage>
</organism>
<dbReference type="InParanoid" id="A0A545AZ45"/>
<dbReference type="AlphaFoldDB" id="A0A545AZ45"/>
<feature type="chain" id="PRO_5039048377" evidence="1">
    <location>
        <begin position="32"/>
        <end position="129"/>
    </location>
</feature>
<sequence>MNTTIRRTSVLLAGLTLAAGGVLGLANPASADNAKAATTQNQTARGAHGHNWNGWDDDDWDFRGLYNSRWACERAGQWQTRGWRGDDYVCVRSNQWRRGWDRRNTYGNWGGEWDRWGHRYGVWALYVED</sequence>
<dbReference type="Proteomes" id="UP000317982">
    <property type="component" value="Unassembled WGS sequence"/>
</dbReference>